<feature type="transmembrane region" description="Helical" evidence="6">
    <location>
        <begin position="170"/>
        <end position="189"/>
    </location>
</feature>
<gene>
    <name evidence="8" type="primary">OSJNBa0036B21.8</name>
</gene>
<reference evidence="9" key="2">
    <citation type="journal article" date="2008" name="Nucleic Acids Res.">
        <title>The rice annotation project database (RAP-DB): 2008 update.</title>
        <authorList>
            <consortium name="The rice annotation project (RAP)"/>
        </authorList>
    </citation>
    <scope>GENOME REANNOTATION</scope>
    <source>
        <strain evidence="9">cv. Nipponbare</strain>
    </source>
</reference>
<evidence type="ECO:0000256" key="6">
    <source>
        <dbReference type="RuleBase" id="RU363077"/>
    </source>
</evidence>
<evidence type="ECO:0000256" key="5">
    <source>
        <dbReference type="ARBA" id="ARBA00023136"/>
    </source>
</evidence>
<feature type="domain" description="EamA" evidence="7">
    <location>
        <begin position="105"/>
        <end position="214"/>
    </location>
</feature>
<name>Q7XQ06_ORYSJ</name>
<dbReference type="GO" id="GO:0016020">
    <property type="term" value="C:membrane"/>
    <property type="evidence" value="ECO:0007669"/>
    <property type="project" value="UniProtKB-SubCell"/>
</dbReference>
<keyword evidence="5 6" id="KW-0472">Membrane</keyword>
<dbReference type="Proteomes" id="UP000000763">
    <property type="component" value="Chromosome 4"/>
</dbReference>
<evidence type="ECO:0000256" key="1">
    <source>
        <dbReference type="ARBA" id="ARBA00004141"/>
    </source>
</evidence>
<feature type="transmembrane region" description="Helical" evidence="6">
    <location>
        <begin position="12"/>
        <end position="31"/>
    </location>
</feature>
<dbReference type="InterPro" id="IPR000620">
    <property type="entry name" value="EamA_dom"/>
</dbReference>
<comment type="subcellular location">
    <subcellularLocation>
        <location evidence="1 6">Membrane</location>
        <topology evidence="1 6">Multi-pass membrane protein</topology>
    </subcellularLocation>
</comment>
<dbReference type="SUPFAM" id="SSF103481">
    <property type="entry name" value="Multidrug resistance efflux transporter EmrE"/>
    <property type="match status" value="1"/>
</dbReference>
<evidence type="ECO:0000256" key="2">
    <source>
        <dbReference type="ARBA" id="ARBA00007635"/>
    </source>
</evidence>
<organism evidence="8 9">
    <name type="scientific">Oryza sativa subsp. japonica</name>
    <name type="common">Rice</name>
    <dbReference type="NCBI Taxonomy" id="39947"/>
    <lineage>
        <taxon>Eukaryota</taxon>
        <taxon>Viridiplantae</taxon>
        <taxon>Streptophyta</taxon>
        <taxon>Embryophyta</taxon>
        <taxon>Tracheophyta</taxon>
        <taxon>Spermatophyta</taxon>
        <taxon>Magnoliopsida</taxon>
        <taxon>Liliopsida</taxon>
        <taxon>Poales</taxon>
        <taxon>Poaceae</taxon>
        <taxon>BOP clade</taxon>
        <taxon>Oryzoideae</taxon>
        <taxon>Oryzeae</taxon>
        <taxon>Oryzinae</taxon>
        <taxon>Oryza</taxon>
        <taxon>Oryza sativa</taxon>
    </lineage>
</organism>
<dbReference type="InterPro" id="IPR030184">
    <property type="entry name" value="WAT1-related"/>
</dbReference>
<evidence type="ECO:0000256" key="3">
    <source>
        <dbReference type="ARBA" id="ARBA00022692"/>
    </source>
</evidence>
<dbReference type="Pfam" id="PF00892">
    <property type="entry name" value="EamA"/>
    <property type="match status" value="1"/>
</dbReference>
<sequence length="255" mass="28143">MAFNEGMRSTVLITLRQLIATLFLAPIAYFRERKTRPKLTAEILSVPYPMALLLGAAVHHSNIRLRLHQHDSHLHFHCSTALWVACMKSLPRKDSRIAKKYPALYSGTALMFLLSFLQMAAVALAVDRISLSPWILTTKLQIITVLFVGIVGSGIAFLAMSWCVEQRGPVFTTAFTPLIQIIAAAINVIVLHEQLHLGIVIGSALVIIGLYFVLWGKNKEASSSSSPAKEAVPALRQQYGGHDQETTNDVQMQTV</sequence>
<dbReference type="GO" id="GO:0022857">
    <property type="term" value="F:transmembrane transporter activity"/>
    <property type="evidence" value="ECO:0007669"/>
    <property type="project" value="InterPro"/>
</dbReference>
<keyword evidence="4 6" id="KW-1133">Transmembrane helix</keyword>
<comment type="similarity">
    <text evidence="2 6">Belongs to the drug/metabolite transporter (DMT) superfamily. Plant drug/metabolite exporter (P-DME) (TC 2.A.7.4) family.</text>
</comment>
<protein>
    <recommendedName>
        <fullName evidence="6">WAT1-related protein</fullName>
    </recommendedName>
</protein>
<evidence type="ECO:0000256" key="4">
    <source>
        <dbReference type="ARBA" id="ARBA00022989"/>
    </source>
</evidence>
<proteinExistence type="inferred from homology"/>
<evidence type="ECO:0000259" key="7">
    <source>
        <dbReference type="Pfam" id="PF00892"/>
    </source>
</evidence>
<evidence type="ECO:0000313" key="9">
    <source>
        <dbReference type="Proteomes" id="UP000000763"/>
    </source>
</evidence>
<feature type="transmembrane region" description="Helical" evidence="6">
    <location>
        <begin position="103"/>
        <end position="126"/>
    </location>
</feature>
<reference evidence="9" key="1">
    <citation type="journal article" date="2005" name="Nature">
        <title>The map-based sequence of the rice genome.</title>
        <authorList>
            <consortium name="International rice genome sequencing project (IRGSP)"/>
            <person name="Matsumoto T."/>
            <person name="Wu J."/>
            <person name="Kanamori H."/>
            <person name="Katayose Y."/>
            <person name="Fujisawa M."/>
            <person name="Namiki N."/>
            <person name="Mizuno H."/>
            <person name="Yamamoto K."/>
            <person name="Antonio B.A."/>
            <person name="Baba T."/>
            <person name="Sakata K."/>
            <person name="Nagamura Y."/>
            <person name="Aoki H."/>
            <person name="Arikawa K."/>
            <person name="Arita K."/>
            <person name="Bito T."/>
            <person name="Chiden Y."/>
            <person name="Fujitsuka N."/>
            <person name="Fukunaka R."/>
            <person name="Hamada M."/>
            <person name="Harada C."/>
            <person name="Hayashi A."/>
            <person name="Hijishita S."/>
            <person name="Honda M."/>
            <person name="Hosokawa S."/>
            <person name="Ichikawa Y."/>
            <person name="Idonuma A."/>
            <person name="Iijima M."/>
            <person name="Ikeda M."/>
            <person name="Ikeno M."/>
            <person name="Ito K."/>
            <person name="Ito S."/>
            <person name="Ito T."/>
            <person name="Ito Y."/>
            <person name="Ito Y."/>
            <person name="Iwabuchi A."/>
            <person name="Kamiya K."/>
            <person name="Karasawa W."/>
            <person name="Kurita K."/>
            <person name="Katagiri S."/>
            <person name="Kikuta A."/>
            <person name="Kobayashi H."/>
            <person name="Kobayashi N."/>
            <person name="Machita K."/>
            <person name="Maehara T."/>
            <person name="Masukawa M."/>
            <person name="Mizubayashi T."/>
            <person name="Mukai Y."/>
            <person name="Nagasaki H."/>
            <person name="Nagata Y."/>
            <person name="Naito S."/>
            <person name="Nakashima M."/>
            <person name="Nakama Y."/>
            <person name="Nakamichi Y."/>
            <person name="Nakamura M."/>
            <person name="Meguro A."/>
            <person name="Negishi M."/>
            <person name="Ohta I."/>
            <person name="Ohta T."/>
            <person name="Okamoto M."/>
            <person name="Ono N."/>
            <person name="Saji S."/>
            <person name="Sakaguchi M."/>
            <person name="Sakai K."/>
            <person name="Shibata M."/>
            <person name="Shimokawa T."/>
            <person name="Song J."/>
            <person name="Takazaki Y."/>
            <person name="Terasawa K."/>
            <person name="Tsugane M."/>
            <person name="Tsuji K."/>
            <person name="Ueda S."/>
            <person name="Waki K."/>
            <person name="Yamagata H."/>
            <person name="Yamamoto M."/>
            <person name="Yamamoto S."/>
            <person name="Yamane H."/>
            <person name="Yoshiki S."/>
            <person name="Yoshihara R."/>
            <person name="Yukawa K."/>
            <person name="Zhong H."/>
            <person name="Yano M."/>
            <person name="Yuan Q."/>
            <person name="Ouyang S."/>
            <person name="Liu J."/>
            <person name="Jones K.M."/>
            <person name="Gansberger K."/>
            <person name="Moffat K."/>
            <person name="Hill J."/>
            <person name="Bera J."/>
            <person name="Fadrosh D."/>
            <person name="Jin S."/>
            <person name="Johri S."/>
            <person name="Kim M."/>
            <person name="Overton L."/>
            <person name="Reardon M."/>
            <person name="Tsitrin T."/>
            <person name="Vuong H."/>
            <person name="Weaver B."/>
            <person name="Ciecko A."/>
            <person name="Tallon L."/>
            <person name="Jackson J."/>
            <person name="Pai G."/>
            <person name="Aken S.V."/>
            <person name="Utterback T."/>
            <person name="Reidmuller S."/>
            <person name="Feldblyum T."/>
            <person name="Hsiao J."/>
            <person name="Zismann V."/>
            <person name="Iobst S."/>
            <person name="de Vazeille A.R."/>
            <person name="Buell C.R."/>
            <person name="Ying K."/>
            <person name="Li Y."/>
            <person name="Lu T."/>
            <person name="Huang Y."/>
            <person name="Zhao Q."/>
            <person name="Feng Q."/>
            <person name="Zhang L."/>
            <person name="Zhu J."/>
            <person name="Weng Q."/>
            <person name="Mu J."/>
            <person name="Lu Y."/>
            <person name="Fan D."/>
            <person name="Liu Y."/>
            <person name="Guan J."/>
            <person name="Zhang Y."/>
            <person name="Yu S."/>
            <person name="Liu X."/>
            <person name="Zhang Y."/>
            <person name="Hong G."/>
            <person name="Han B."/>
            <person name="Choisne N."/>
            <person name="Demange N."/>
            <person name="Orjeda G."/>
            <person name="Samain S."/>
            <person name="Cattolico L."/>
            <person name="Pelletier E."/>
            <person name="Couloux A."/>
            <person name="Segurens B."/>
            <person name="Wincker P."/>
            <person name="D'Hont A."/>
            <person name="Scarpelli C."/>
            <person name="Weissenbach J."/>
            <person name="Salanoubat M."/>
            <person name="Quetier F."/>
            <person name="Yu Y."/>
            <person name="Kim H.R."/>
            <person name="Rambo T."/>
            <person name="Currie J."/>
            <person name="Collura K."/>
            <person name="Luo M."/>
            <person name="Yang T."/>
            <person name="Ammiraju J.S.S."/>
            <person name="Engler F."/>
            <person name="Soderlund C."/>
            <person name="Wing R.A."/>
            <person name="Palmer L.E."/>
            <person name="de la Bastide M."/>
            <person name="Spiegel L."/>
            <person name="Nascimento L."/>
            <person name="Zutavern T."/>
            <person name="O'Shaughnessy A."/>
            <person name="Dike S."/>
            <person name="Dedhia N."/>
            <person name="Preston R."/>
            <person name="Balija V."/>
            <person name="McCombie W.R."/>
            <person name="Chow T."/>
            <person name="Chen H."/>
            <person name="Chung M."/>
            <person name="Chen C."/>
            <person name="Shaw J."/>
            <person name="Wu H."/>
            <person name="Hsiao K."/>
            <person name="Chao Y."/>
            <person name="Chu M."/>
            <person name="Cheng C."/>
            <person name="Hour A."/>
            <person name="Lee P."/>
            <person name="Lin S."/>
            <person name="Lin Y."/>
            <person name="Liou J."/>
            <person name="Liu S."/>
            <person name="Hsing Y."/>
            <person name="Raghuvanshi S."/>
            <person name="Mohanty A."/>
            <person name="Bharti A.K."/>
            <person name="Gaur A."/>
            <person name="Gupta V."/>
            <person name="Kumar D."/>
            <person name="Ravi V."/>
            <person name="Vij S."/>
            <person name="Kapur A."/>
            <person name="Khurana P."/>
            <person name="Khurana P."/>
            <person name="Khurana J.P."/>
            <person name="Tyagi A.K."/>
            <person name="Gaikwad K."/>
            <person name="Singh A."/>
            <person name="Dalal V."/>
            <person name="Srivastava S."/>
            <person name="Dixit A."/>
            <person name="Pal A.K."/>
            <person name="Ghazi I.A."/>
            <person name="Yadav M."/>
            <person name="Pandit A."/>
            <person name="Bhargava A."/>
            <person name="Sureshbabu K."/>
            <person name="Batra K."/>
            <person name="Sharma T.R."/>
            <person name="Mohapatra T."/>
            <person name="Singh N.K."/>
            <person name="Messing J."/>
            <person name="Nelson A.B."/>
            <person name="Fuks G."/>
            <person name="Kavchok S."/>
            <person name="Keizer G."/>
            <person name="Linton E."/>
            <person name="Llaca V."/>
            <person name="Song R."/>
            <person name="Tanyolac B."/>
            <person name="Young S."/>
            <person name="Ho-Il K."/>
            <person name="Hahn J.H."/>
            <person name="Sangsakoo G."/>
            <person name="Vanavichit A."/>
            <person name="de Mattos Luiz.A.T."/>
            <person name="Zimmer P.D."/>
            <person name="Malone G."/>
            <person name="Dellagostin O."/>
            <person name="de Oliveira A.C."/>
            <person name="Bevan M."/>
            <person name="Bancroft I."/>
            <person name="Minx P."/>
            <person name="Cordum H."/>
            <person name="Wilson R."/>
            <person name="Cheng Z."/>
            <person name="Jin W."/>
            <person name="Jiang J."/>
            <person name="Leong S.A."/>
            <person name="Iwama H."/>
            <person name="Gojobori T."/>
            <person name="Itoh T."/>
            <person name="Niimura Y."/>
            <person name="Fujii Y."/>
            <person name="Habara T."/>
            <person name="Sakai H."/>
            <person name="Sato Y."/>
            <person name="Wilson G."/>
            <person name="Kumar K."/>
            <person name="McCouch S."/>
            <person name="Juretic N."/>
            <person name="Hoen D."/>
            <person name="Wright S."/>
            <person name="Bruskiewich R."/>
            <person name="Bureau T."/>
            <person name="Miyao A."/>
            <person name="Hirochika H."/>
            <person name="Nishikawa T."/>
            <person name="Kadowaki K."/>
            <person name="Sugiura M."/>
            <person name="Burr B."/>
            <person name="Sasaki T."/>
        </authorList>
    </citation>
    <scope>NUCLEOTIDE SEQUENCE [LARGE SCALE GENOMIC DNA]</scope>
    <source>
        <strain evidence="9">cv. Nipponbare</strain>
    </source>
</reference>
<dbReference type="EMBL" id="AL606636">
    <property type="protein sequence ID" value="CAE03374.1"/>
    <property type="molecule type" value="Genomic_DNA"/>
</dbReference>
<feature type="transmembrane region" description="Helical" evidence="6">
    <location>
        <begin position="138"/>
        <end position="158"/>
    </location>
</feature>
<evidence type="ECO:0000313" key="8">
    <source>
        <dbReference type="EMBL" id="CAE03374.1"/>
    </source>
</evidence>
<dbReference type="InterPro" id="IPR037185">
    <property type="entry name" value="EmrE-like"/>
</dbReference>
<keyword evidence="3 6" id="KW-0812">Transmembrane</keyword>
<feature type="transmembrane region" description="Helical" evidence="6">
    <location>
        <begin position="195"/>
        <end position="214"/>
    </location>
</feature>
<dbReference type="PANTHER" id="PTHR31218">
    <property type="entry name" value="WAT1-RELATED PROTEIN"/>
    <property type="match status" value="1"/>
</dbReference>
<accession>Q7XQ06</accession>
<dbReference type="AlphaFoldDB" id="Q7XQ06"/>